<feature type="transmembrane region" description="Helical" evidence="12">
    <location>
        <begin position="323"/>
        <end position="342"/>
    </location>
</feature>
<dbReference type="GO" id="GO:0019957">
    <property type="term" value="F:C-C chemokine binding"/>
    <property type="evidence" value="ECO:0007669"/>
    <property type="project" value="TreeGrafter"/>
</dbReference>
<dbReference type="InterPro" id="IPR050119">
    <property type="entry name" value="CCR1-9-like"/>
</dbReference>
<evidence type="ECO:0000256" key="11">
    <source>
        <dbReference type="SAM" id="Coils"/>
    </source>
</evidence>
<keyword evidence="16" id="KW-1185">Reference proteome</keyword>
<evidence type="ECO:0000256" key="2">
    <source>
        <dbReference type="ARBA" id="ARBA00022692"/>
    </source>
</evidence>
<dbReference type="AlphaFoldDB" id="A0AAD8YUN5"/>
<gene>
    <name evidence="15" type="ORF">P4O66_002705</name>
</gene>
<dbReference type="GO" id="GO:0019722">
    <property type="term" value="P:calcium-mediated signaling"/>
    <property type="evidence" value="ECO:0007669"/>
    <property type="project" value="TreeGrafter"/>
</dbReference>
<dbReference type="GO" id="GO:0016493">
    <property type="term" value="F:C-C chemokine receptor activity"/>
    <property type="evidence" value="ECO:0007669"/>
    <property type="project" value="TreeGrafter"/>
</dbReference>
<evidence type="ECO:0000256" key="10">
    <source>
        <dbReference type="RuleBase" id="RU000688"/>
    </source>
</evidence>
<dbReference type="Proteomes" id="UP001239994">
    <property type="component" value="Unassembled WGS sequence"/>
</dbReference>
<dbReference type="PRINTS" id="PR00237">
    <property type="entry name" value="GPCRRHODOPSN"/>
</dbReference>
<evidence type="ECO:0000256" key="9">
    <source>
        <dbReference type="ARBA" id="ARBA00023224"/>
    </source>
</evidence>
<name>A0AAD8YUN5_9TELE</name>
<feature type="transmembrane region" description="Helical" evidence="12">
    <location>
        <begin position="495"/>
        <end position="519"/>
    </location>
</feature>
<keyword evidence="8" id="KW-0325">Glycoprotein</keyword>
<evidence type="ECO:0000259" key="13">
    <source>
        <dbReference type="PROSITE" id="PS50262"/>
    </source>
</evidence>
<organism evidence="15 16">
    <name type="scientific">Electrophorus voltai</name>
    <dbReference type="NCBI Taxonomy" id="2609070"/>
    <lineage>
        <taxon>Eukaryota</taxon>
        <taxon>Metazoa</taxon>
        <taxon>Chordata</taxon>
        <taxon>Craniata</taxon>
        <taxon>Vertebrata</taxon>
        <taxon>Euteleostomi</taxon>
        <taxon>Actinopterygii</taxon>
        <taxon>Neopterygii</taxon>
        <taxon>Teleostei</taxon>
        <taxon>Ostariophysi</taxon>
        <taxon>Gymnotiformes</taxon>
        <taxon>Gymnotoidei</taxon>
        <taxon>Gymnotidae</taxon>
        <taxon>Electrophorus</taxon>
    </lineage>
</organism>
<feature type="transmembrane region" description="Helical" evidence="12">
    <location>
        <begin position="457"/>
        <end position="474"/>
    </location>
</feature>
<reference evidence="15" key="1">
    <citation type="submission" date="2023-03" db="EMBL/GenBank/DDBJ databases">
        <title>Electrophorus voltai genome.</title>
        <authorList>
            <person name="Bian C."/>
        </authorList>
    </citation>
    <scope>NUCLEOTIDE SEQUENCE</scope>
    <source>
        <strain evidence="15">CB-2022</strain>
        <tissue evidence="15">Muscle</tissue>
    </source>
</reference>
<dbReference type="InterPro" id="IPR000276">
    <property type="entry name" value="GPCR_Rhodpsn"/>
</dbReference>
<dbReference type="InterPro" id="IPR000248">
    <property type="entry name" value="ATII_rcpt"/>
</dbReference>
<evidence type="ECO:0008006" key="17">
    <source>
        <dbReference type="Google" id="ProtNLM"/>
    </source>
</evidence>
<feature type="domain" description="C1q" evidence="14">
    <location>
        <begin position="94"/>
        <end position="235"/>
    </location>
</feature>
<dbReference type="GO" id="GO:0009897">
    <property type="term" value="C:external side of plasma membrane"/>
    <property type="evidence" value="ECO:0007669"/>
    <property type="project" value="TreeGrafter"/>
</dbReference>
<dbReference type="EMBL" id="JAROKS010000023">
    <property type="protein sequence ID" value="KAK1787252.1"/>
    <property type="molecule type" value="Genomic_DNA"/>
</dbReference>
<keyword evidence="3 12" id="KW-1133">Transmembrane helix</keyword>
<dbReference type="PROSITE" id="PS50871">
    <property type="entry name" value="C1Q"/>
    <property type="match status" value="1"/>
</dbReference>
<feature type="transmembrane region" description="Helical" evidence="12">
    <location>
        <begin position="290"/>
        <end position="311"/>
    </location>
</feature>
<evidence type="ECO:0000259" key="14">
    <source>
        <dbReference type="PROSITE" id="PS50871"/>
    </source>
</evidence>
<feature type="transmembrane region" description="Helical" evidence="12">
    <location>
        <begin position="403"/>
        <end position="424"/>
    </location>
</feature>
<evidence type="ECO:0000256" key="5">
    <source>
        <dbReference type="ARBA" id="ARBA00023136"/>
    </source>
</evidence>
<dbReference type="SMART" id="SM00110">
    <property type="entry name" value="C1Q"/>
    <property type="match status" value="1"/>
</dbReference>
<keyword evidence="6" id="KW-1015">Disulfide bond</keyword>
<dbReference type="PANTHER" id="PTHR10489:SF952">
    <property type="entry name" value="TYPE-2 ANGIOTENSIN II RECEPTOR"/>
    <property type="match status" value="1"/>
</dbReference>
<keyword evidence="9 10" id="KW-0807">Transducer</keyword>
<comment type="subcellular location">
    <subcellularLocation>
        <location evidence="1">Membrane</location>
        <topology evidence="1">Multi-pass membrane protein</topology>
    </subcellularLocation>
</comment>
<dbReference type="SUPFAM" id="SSF81321">
    <property type="entry name" value="Family A G protein-coupled receptor-like"/>
    <property type="match status" value="1"/>
</dbReference>
<protein>
    <recommendedName>
        <fullName evidence="17">G-protein coupled receptors family 1 profile domain-containing protein</fullName>
    </recommendedName>
</protein>
<comment type="similarity">
    <text evidence="10">Belongs to the G-protein coupled receptor 1 family.</text>
</comment>
<evidence type="ECO:0000256" key="3">
    <source>
        <dbReference type="ARBA" id="ARBA00022989"/>
    </source>
</evidence>
<evidence type="ECO:0000256" key="7">
    <source>
        <dbReference type="ARBA" id="ARBA00023170"/>
    </source>
</evidence>
<feature type="transmembrane region" description="Helical" evidence="12">
    <location>
        <begin position="539"/>
        <end position="562"/>
    </location>
</feature>
<evidence type="ECO:0000256" key="6">
    <source>
        <dbReference type="ARBA" id="ARBA00023157"/>
    </source>
</evidence>
<evidence type="ECO:0000313" key="15">
    <source>
        <dbReference type="EMBL" id="KAK1787252.1"/>
    </source>
</evidence>
<dbReference type="Pfam" id="PF00386">
    <property type="entry name" value="C1q"/>
    <property type="match status" value="1"/>
</dbReference>
<dbReference type="Pfam" id="PF00001">
    <property type="entry name" value="7tm_1"/>
    <property type="match status" value="1"/>
</dbReference>
<accession>A0AAD8YUN5</accession>
<dbReference type="InterPro" id="IPR001073">
    <property type="entry name" value="C1q_dom"/>
</dbReference>
<dbReference type="Gene3D" id="2.60.120.40">
    <property type="match status" value="1"/>
</dbReference>
<dbReference type="GO" id="GO:0030593">
    <property type="term" value="P:neutrophil chemotaxis"/>
    <property type="evidence" value="ECO:0007669"/>
    <property type="project" value="TreeGrafter"/>
</dbReference>
<dbReference type="PROSITE" id="PS00237">
    <property type="entry name" value="G_PROTEIN_RECEP_F1_1"/>
    <property type="match status" value="1"/>
</dbReference>
<evidence type="ECO:0000256" key="1">
    <source>
        <dbReference type="ARBA" id="ARBA00004141"/>
    </source>
</evidence>
<keyword evidence="11" id="KW-0175">Coiled coil</keyword>
<evidence type="ECO:0000313" key="16">
    <source>
        <dbReference type="Proteomes" id="UP001239994"/>
    </source>
</evidence>
<dbReference type="PRINTS" id="PR00007">
    <property type="entry name" value="COMPLEMNTC1Q"/>
</dbReference>
<evidence type="ECO:0000256" key="8">
    <source>
        <dbReference type="ARBA" id="ARBA00023180"/>
    </source>
</evidence>
<dbReference type="InterPro" id="IPR017452">
    <property type="entry name" value="GPCR_Rhodpsn_7TM"/>
</dbReference>
<keyword evidence="7 10" id="KW-0675">Receptor</keyword>
<dbReference type="GO" id="GO:0007204">
    <property type="term" value="P:positive regulation of cytosolic calcium ion concentration"/>
    <property type="evidence" value="ECO:0007669"/>
    <property type="project" value="TreeGrafter"/>
</dbReference>
<evidence type="ECO:0000256" key="12">
    <source>
        <dbReference type="SAM" id="Phobius"/>
    </source>
</evidence>
<comment type="caution">
    <text evidence="15">The sequence shown here is derived from an EMBL/GenBank/DDBJ whole genome shotgun (WGS) entry which is preliminary data.</text>
</comment>
<evidence type="ECO:0000256" key="4">
    <source>
        <dbReference type="ARBA" id="ARBA00023040"/>
    </source>
</evidence>
<dbReference type="PROSITE" id="PS50262">
    <property type="entry name" value="G_PROTEIN_RECEP_F1_2"/>
    <property type="match status" value="1"/>
</dbReference>
<feature type="transmembrane region" description="Helical" evidence="12">
    <location>
        <begin position="362"/>
        <end position="382"/>
    </location>
</feature>
<dbReference type="GO" id="GO:0006955">
    <property type="term" value="P:immune response"/>
    <property type="evidence" value="ECO:0007669"/>
    <property type="project" value="TreeGrafter"/>
</dbReference>
<dbReference type="PANTHER" id="PTHR10489">
    <property type="entry name" value="CELL ADHESION MOLECULE"/>
    <property type="match status" value="1"/>
</dbReference>
<keyword evidence="5 12" id="KW-0472">Membrane</keyword>
<feature type="coiled-coil region" evidence="11">
    <location>
        <begin position="23"/>
        <end position="50"/>
    </location>
</feature>
<keyword evidence="2 10" id="KW-0812">Transmembrane</keyword>
<proteinExistence type="inferred from homology"/>
<dbReference type="InterPro" id="IPR008983">
    <property type="entry name" value="Tumour_necrosis_fac-like_dom"/>
</dbReference>
<dbReference type="Gene3D" id="1.20.1070.10">
    <property type="entry name" value="Rhodopsin 7-helix transmembrane proteins"/>
    <property type="match status" value="1"/>
</dbReference>
<keyword evidence="4 10" id="KW-0297">G-protein coupled receptor</keyword>
<dbReference type="SUPFAM" id="SSF49842">
    <property type="entry name" value="TNF-like"/>
    <property type="match status" value="1"/>
</dbReference>
<sequence>MVDRLKLDGTLHNAPLLAQAANLSALKIKLAVSEREVENLKKENTAHIADLFSLQARINAAESMTENLKKTDAALDTRLTTSETSLEHLKRENAERPKVAFSTTLPGPVGAVGPFNVQTNLVYTKVFTNVGNAYNSATGVFTAPVKGVYYFRFTALSYLNSIAMAINFHKNHEILMHVGAFNTDGHHEYVCNGITLLLEVGDVVFTSLPKNYKLMDDANKSTTFSGFLLYPITQTVLSNFRTVVNITMETDPSLNFTMLNESSLHSPASKESCDYLSPSVSQYQRRFVPVLYAAIFLLGFLGNALVVGVLCCSPSHRTASGTYLVNLAASDLLFLGSLPFWASYYSMEYEWVFGRAMCKLCGALLSFNVYASIFFITCMSADRYQAVVHPLRSPYRARRVGHARRLCAGVWVLAAVSTLPTLAFRDVVSLQGLNVTACAMTYPDQRWHTALTLAKNTVGFLVPFVVIATCYGRIAGRLLATPRLPLRGSARPDRVLRMVVAVVTAFFLCWCPFHVLAFLGALRDLGVEWSCEVGRAVGMLLPASLCLGFSNSAINPFLYCFVGNRFREQLRGLYRQKVTHVTLETLSTRLTSFSRKLSSDVRDSATVESLPPNNDL</sequence>
<dbReference type="PRINTS" id="PR00241">
    <property type="entry name" value="ANGIOTENSINR"/>
</dbReference>
<feature type="domain" description="G-protein coupled receptors family 1 profile" evidence="13">
    <location>
        <begin position="302"/>
        <end position="559"/>
    </location>
</feature>